<accession>A0A284RMF0</accession>
<proteinExistence type="predicted"/>
<keyword evidence="2" id="KW-1185">Reference proteome</keyword>
<sequence length="190" mass="20748">MPTLLDSCHSGKSLDHHWDPSLQFVQNKYNIRRDPRVYKESIDILVQRVGLLCWYCASRERAWKYVLVSGAGHLVPTDAPNAVFVLARDFIFGNNETGLVDGDRVVGGEDSTLAIDILPGGDEIYYGAGATQSTYVFPSATRSAWEAFIQTATAAAGVTLTSQNDGHSIQQLGSTSRFGWAMSILLSYVG</sequence>
<reference evidence="2" key="1">
    <citation type="journal article" date="2017" name="Nat. Ecol. Evol.">
        <title>Genome expansion and lineage-specific genetic innovations in the forest pathogenic fungi Armillaria.</title>
        <authorList>
            <person name="Sipos G."/>
            <person name="Prasanna A.N."/>
            <person name="Walter M.C."/>
            <person name="O'Connor E."/>
            <person name="Balint B."/>
            <person name="Krizsan K."/>
            <person name="Kiss B."/>
            <person name="Hess J."/>
            <person name="Varga T."/>
            <person name="Slot J."/>
            <person name="Riley R."/>
            <person name="Boka B."/>
            <person name="Rigling D."/>
            <person name="Barry K."/>
            <person name="Lee J."/>
            <person name="Mihaltcheva S."/>
            <person name="LaButti K."/>
            <person name="Lipzen A."/>
            <person name="Waldron R."/>
            <person name="Moloney N.M."/>
            <person name="Sperisen C."/>
            <person name="Kredics L."/>
            <person name="Vagvoelgyi C."/>
            <person name="Patrignani A."/>
            <person name="Fitzpatrick D."/>
            <person name="Nagy I."/>
            <person name="Doyle S."/>
            <person name="Anderson J.B."/>
            <person name="Grigoriev I.V."/>
            <person name="Gueldener U."/>
            <person name="Muensterkoetter M."/>
            <person name="Nagy L.G."/>
        </authorList>
    </citation>
    <scope>NUCLEOTIDE SEQUENCE [LARGE SCALE GENOMIC DNA]</scope>
    <source>
        <strain evidence="2">C18/9</strain>
    </source>
</reference>
<gene>
    <name evidence="1" type="ORF">ARMOST_13285</name>
</gene>
<dbReference type="OrthoDB" id="443318at2759"/>
<dbReference type="EMBL" id="FUEG01000011">
    <property type="protein sequence ID" value="SJL09904.1"/>
    <property type="molecule type" value="Genomic_DNA"/>
</dbReference>
<dbReference type="Proteomes" id="UP000219338">
    <property type="component" value="Unassembled WGS sequence"/>
</dbReference>
<name>A0A284RMF0_ARMOS</name>
<dbReference type="Gene3D" id="3.40.50.12670">
    <property type="match status" value="1"/>
</dbReference>
<protein>
    <submittedName>
        <fullName evidence="1">Uncharacterized protein</fullName>
    </submittedName>
</protein>
<organism evidence="1 2">
    <name type="scientific">Armillaria ostoyae</name>
    <name type="common">Armillaria root rot fungus</name>
    <dbReference type="NCBI Taxonomy" id="47428"/>
    <lineage>
        <taxon>Eukaryota</taxon>
        <taxon>Fungi</taxon>
        <taxon>Dikarya</taxon>
        <taxon>Basidiomycota</taxon>
        <taxon>Agaricomycotina</taxon>
        <taxon>Agaricomycetes</taxon>
        <taxon>Agaricomycetidae</taxon>
        <taxon>Agaricales</taxon>
        <taxon>Marasmiineae</taxon>
        <taxon>Physalacriaceae</taxon>
        <taxon>Armillaria</taxon>
    </lineage>
</organism>
<dbReference type="AlphaFoldDB" id="A0A284RMF0"/>
<evidence type="ECO:0000313" key="2">
    <source>
        <dbReference type="Proteomes" id="UP000219338"/>
    </source>
</evidence>
<evidence type="ECO:0000313" key="1">
    <source>
        <dbReference type="EMBL" id="SJL09904.1"/>
    </source>
</evidence>